<dbReference type="GO" id="GO:0005524">
    <property type="term" value="F:ATP binding"/>
    <property type="evidence" value="ECO:0007669"/>
    <property type="project" value="UniProtKB-UniRule"/>
</dbReference>
<comment type="cofactor">
    <cofactor evidence="2">
        <name>K(+)</name>
        <dbReference type="ChEBI" id="CHEBI:29103"/>
    </cofactor>
</comment>
<evidence type="ECO:0000256" key="16">
    <source>
        <dbReference type="HAMAP-Rule" id="MF_01274"/>
    </source>
</evidence>
<keyword evidence="18" id="KW-1185">Reference proteome</keyword>
<dbReference type="PANTHER" id="PTHR34265">
    <property type="entry name" value="TYPE III PANTOTHENATE KINASE"/>
    <property type="match status" value="1"/>
</dbReference>
<dbReference type="KEGG" id="pbp:STSP1_01044"/>
<feature type="binding site" evidence="16">
    <location>
        <position position="209"/>
    </location>
    <ligand>
        <name>substrate</name>
    </ligand>
</feature>
<dbReference type="GO" id="GO:0005737">
    <property type="term" value="C:cytoplasm"/>
    <property type="evidence" value="ECO:0007669"/>
    <property type="project" value="UniProtKB-SubCell"/>
</dbReference>
<dbReference type="NCBIfam" id="TIGR00671">
    <property type="entry name" value="baf"/>
    <property type="match status" value="1"/>
</dbReference>
<dbReference type="Pfam" id="PF03309">
    <property type="entry name" value="Pan_kinase"/>
    <property type="match status" value="1"/>
</dbReference>
<comment type="pathway">
    <text evidence="4 16">Cofactor biosynthesis; coenzyme A biosynthesis; CoA from (R)-pantothenate: step 1/5.</text>
</comment>
<dbReference type="GO" id="GO:0015937">
    <property type="term" value="P:coenzyme A biosynthetic process"/>
    <property type="evidence" value="ECO:0007669"/>
    <property type="project" value="UniProtKB-UniRule"/>
</dbReference>
<evidence type="ECO:0000256" key="12">
    <source>
        <dbReference type="ARBA" id="ARBA00022958"/>
    </source>
</evidence>
<comment type="similarity">
    <text evidence="14 16">Belongs to the type III pantothenate kinase family.</text>
</comment>
<feature type="binding site" evidence="16">
    <location>
        <begin position="132"/>
        <end position="135"/>
    </location>
    <ligand>
        <name>substrate</name>
    </ligand>
</feature>
<evidence type="ECO:0000256" key="5">
    <source>
        <dbReference type="ARBA" id="ARBA00011738"/>
    </source>
</evidence>
<dbReference type="Gene3D" id="3.30.420.40">
    <property type="match status" value="2"/>
</dbReference>
<evidence type="ECO:0000256" key="3">
    <source>
        <dbReference type="ARBA" id="ARBA00004496"/>
    </source>
</evidence>
<keyword evidence="16" id="KW-0479">Metal-binding</keyword>
<dbReference type="GO" id="GO:0046872">
    <property type="term" value="F:metal ion binding"/>
    <property type="evidence" value="ECO:0007669"/>
    <property type="project" value="UniProtKB-KW"/>
</dbReference>
<dbReference type="HAMAP" id="MF_01274">
    <property type="entry name" value="Pantothen_kinase_3"/>
    <property type="match status" value="1"/>
</dbReference>
<keyword evidence="13 16" id="KW-0173">Coenzyme A biosynthesis</keyword>
<dbReference type="Proteomes" id="UP000193334">
    <property type="component" value="Chromosome"/>
</dbReference>
<sequence>MLFLSVSHTANTSLFGKVNIMNILAVDIGNSNIKFGLFIDAERQPSLSVSGGDSQAVSDALRQCWDKLPVAKRSTEGRKEGVIVFSSVKPEWTESFRQLCREQIDEKPLEVGLGKDVDLPIKLNTEFPADTGVDRVMAAAAAYVVAQGPVVVADIGTAVTVDAVDGEGNFLGGAIAPGPELCARALSSETAKLPEVQVQQPALPVGANTEQAVNNGVFYMAAGFLEYSVRKFAEELGSWPQTVVTGASAGLFKDECEFVDDFVEDLVLSGIVLSYKKKIADTPDS</sequence>
<dbReference type="SUPFAM" id="SSF53067">
    <property type="entry name" value="Actin-like ATPase domain"/>
    <property type="match status" value="2"/>
</dbReference>
<evidence type="ECO:0000256" key="1">
    <source>
        <dbReference type="ARBA" id="ARBA00001206"/>
    </source>
</evidence>
<dbReference type="STRING" id="1941349.STSP1_01044"/>
<dbReference type="UniPathway" id="UPA00241">
    <property type="reaction ID" value="UER00352"/>
</dbReference>
<dbReference type="GO" id="GO:0004594">
    <property type="term" value="F:pantothenate kinase activity"/>
    <property type="evidence" value="ECO:0007669"/>
    <property type="project" value="UniProtKB-UniRule"/>
</dbReference>
<dbReference type="EC" id="2.7.1.33" evidence="6 16"/>
<evidence type="ECO:0000256" key="8">
    <source>
        <dbReference type="ARBA" id="ARBA00022679"/>
    </source>
</evidence>
<evidence type="ECO:0000256" key="7">
    <source>
        <dbReference type="ARBA" id="ARBA00022490"/>
    </source>
</evidence>
<evidence type="ECO:0000256" key="11">
    <source>
        <dbReference type="ARBA" id="ARBA00022840"/>
    </source>
</evidence>
<organism evidence="17 18">
    <name type="scientific">Sedimentisphaera salicampi</name>
    <dbReference type="NCBI Taxonomy" id="1941349"/>
    <lineage>
        <taxon>Bacteria</taxon>
        <taxon>Pseudomonadati</taxon>
        <taxon>Planctomycetota</taxon>
        <taxon>Phycisphaerae</taxon>
        <taxon>Sedimentisphaerales</taxon>
        <taxon>Sedimentisphaeraceae</taxon>
        <taxon>Sedimentisphaera</taxon>
    </lineage>
</organism>
<evidence type="ECO:0000256" key="13">
    <source>
        <dbReference type="ARBA" id="ARBA00022993"/>
    </source>
</evidence>
<reference evidence="18" key="1">
    <citation type="submission" date="2017-04" db="EMBL/GenBank/DDBJ databases">
        <title>Comparative genomics and description of representatives of a novel lineage of planctomycetes thriving in anoxic sediments.</title>
        <authorList>
            <person name="Spring S."/>
            <person name="Bunk B."/>
            <person name="Sproer C."/>
        </authorList>
    </citation>
    <scope>NUCLEOTIDE SEQUENCE [LARGE SCALE GENOMIC DNA]</scope>
    <source>
        <strain evidence="18">ST-PulAB-D4</strain>
    </source>
</reference>
<evidence type="ECO:0000256" key="4">
    <source>
        <dbReference type="ARBA" id="ARBA00005225"/>
    </source>
</evidence>
<feature type="binding site" evidence="16">
    <location>
        <position position="157"/>
    </location>
    <ligand>
        <name>ATP</name>
        <dbReference type="ChEBI" id="CHEBI:30616"/>
    </ligand>
</feature>
<feature type="binding site" evidence="16">
    <location>
        <begin position="27"/>
        <end position="34"/>
    </location>
    <ligand>
        <name>ATP</name>
        <dbReference type="ChEBI" id="CHEBI:30616"/>
    </ligand>
</feature>
<comment type="caution">
    <text evidence="16">Lacks conserved residue(s) required for the propagation of feature annotation.</text>
</comment>
<comment type="catalytic activity">
    <reaction evidence="1 16">
        <text>(R)-pantothenate + ATP = (R)-4'-phosphopantothenate + ADP + H(+)</text>
        <dbReference type="Rhea" id="RHEA:16373"/>
        <dbReference type="ChEBI" id="CHEBI:10986"/>
        <dbReference type="ChEBI" id="CHEBI:15378"/>
        <dbReference type="ChEBI" id="CHEBI:29032"/>
        <dbReference type="ChEBI" id="CHEBI:30616"/>
        <dbReference type="ChEBI" id="CHEBI:456216"/>
        <dbReference type="EC" id="2.7.1.33"/>
    </reaction>
</comment>
<keyword evidence="9 16" id="KW-0547">Nucleotide-binding</keyword>
<evidence type="ECO:0000313" key="18">
    <source>
        <dbReference type="Proteomes" id="UP000193334"/>
    </source>
</evidence>
<keyword evidence="7 16" id="KW-0963">Cytoplasm</keyword>
<name>A0A1W6LLM3_9BACT</name>
<dbReference type="CDD" id="cd24015">
    <property type="entry name" value="ASKHA_NBD_PanK-III"/>
    <property type="match status" value="1"/>
</dbReference>
<comment type="subcellular location">
    <subcellularLocation>
        <location evidence="3 16">Cytoplasm</location>
    </subcellularLocation>
</comment>
<comment type="cofactor">
    <cofactor evidence="16">
        <name>NH4(+)</name>
        <dbReference type="ChEBI" id="CHEBI:28938"/>
    </cofactor>
    <cofactor evidence="16">
        <name>K(+)</name>
        <dbReference type="ChEBI" id="CHEBI:29103"/>
    </cofactor>
    <text evidence="16">A monovalent cation. Ammonium or potassium.</text>
</comment>
<evidence type="ECO:0000256" key="10">
    <source>
        <dbReference type="ARBA" id="ARBA00022777"/>
    </source>
</evidence>
<accession>A0A1W6LLM3</accession>
<evidence type="ECO:0000256" key="14">
    <source>
        <dbReference type="ARBA" id="ARBA00038036"/>
    </source>
</evidence>
<dbReference type="InterPro" id="IPR004619">
    <property type="entry name" value="Type_III_PanK"/>
</dbReference>
<keyword evidence="8 16" id="KW-0808">Transferase</keyword>
<comment type="function">
    <text evidence="16">Catalyzes the phosphorylation of pantothenate (Pan), the first step in CoA biosynthesis.</text>
</comment>
<feature type="binding site" evidence="16">
    <location>
        <position position="154"/>
    </location>
    <ligand>
        <name>K(+)</name>
        <dbReference type="ChEBI" id="CHEBI:29103"/>
    </ligand>
</feature>
<evidence type="ECO:0000256" key="6">
    <source>
        <dbReference type="ARBA" id="ARBA00012102"/>
    </source>
</evidence>
<feature type="active site" description="Proton acceptor" evidence="16">
    <location>
        <position position="134"/>
    </location>
</feature>
<dbReference type="EMBL" id="CP021023">
    <property type="protein sequence ID" value="ARN56656.1"/>
    <property type="molecule type" value="Genomic_DNA"/>
</dbReference>
<gene>
    <name evidence="16 17" type="primary">coaX</name>
    <name evidence="17" type="ORF">STSP1_01044</name>
</gene>
<keyword evidence="11 16" id="KW-0067">ATP-binding</keyword>
<evidence type="ECO:0000313" key="17">
    <source>
        <dbReference type="EMBL" id="ARN56656.1"/>
    </source>
</evidence>
<proteinExistence type="inferred from homology"/>
<keyword evidence="10 16" id="KW-0418">Kinase</keyword>
<dbReference type="InterPro" id="IPR043129">
    <property type="entry name" value="ATPase_NBD"/>
</dbReference>
<dbReference type="PANTHER" id="PTHR34265:SF1">
    <property type="entry name" value="TYPE III PANTOTHENATE KINASE"/>
    <property type="match status" value="1"/>
</dbReference>
<comment type="subunit">
    <text evidence="5 16">Homodimer.</text>
</comment>
<protein>
    <recommendedName>
        <fullName evidence="15 16">Type III pantothenate kinase</fullName>
        <ecNumber evidence="6 16">2.7.1.33</ecNumber>
    </recommendedName>
    <alternativeName>
        <fullName evidence="16">PanK-III</fullName>
    </alternativeName>
    <alternativeName>
        <fullName evidence="16">Pantothenic acid kinase</fullName>
    </alternativeName>
</protein>
<evidence type="ECO:0000256" key="9">
    <source>
        <dbReference type="ARBA" id="ARBA00022741"/>
    </source>
</evidence>
<evidence type="ECO:0000256" key="15">
    <source>
        <dbReference type="ARBA" id="ARBA00040883"/>
    </source>
</evidence>
<evidence type="ECO:0000256" key="2">
    <source>
        <dbReference type="ARBA" id="ARBA00001958"/>
    </source>
</evidence>
<keyword evidence="12 16" id="KW-0630">Potassium</keyword>
<dbReference type="AlphaFoldDB" id="A0A1W6LLM3"/>